<dbReference type="Proteomes" id="UP001312865">
    <property type="component" value="Unassembled WGS sequence"/>
</dbReference>
<feature type="transmembrane region" description="Helical" evidence="1">
    <location>
        <begin position="6"/>
        <end position="24"/>
    </location>
</feature>
<organism evidence="2 3">
    <name type="scientific">Bacillus spongiae</name>
    <dbReference type="NCBI Taxonomy" id="2683610"/>
    <lineage>
        <taxon>Bacteria</taxon>
        <taxon>Bacillati</taxon>
        <taxon>Bacillota</taxon>
        <taxon>Bacilli</taxon>
        <taxon>Bacillales</taxon>
        <taxon>Bacillaceae</taxon>
        <taxon>Bacillus</taxon>
    </lineage>
</organism>
<keyword evidence="1" id="KW-1133">Transmembrane helix</keyword>
<keyword evidence="1" id="KW-0472">Membrane</keyword>
<protein>
    <submittedName>
        <fullName evidence="2">Uncharacterized protein</fullName>
    </submittedName>
</protein>
<comment type="caution">
    <text evidence="2">The sequence shown here is derived from an EMBL/GenBank/DDBJ whole genome shotgun (WGS) entry which is preliminary data.</text>
</comment>
<dbReference type="RefSeq" id="WP_336587417.1">
    <property type="nucleotide sequence ID" value="NZ_JBBAXC010000010.1"/>
</dbReference>
<keyword evidence="3" id="KW-1185">Reference proteome</keyword>
<keyword evidence="1" id="KW-0812">Transmembrane</keyword>
<evidence type="ECO:0000313" key="2">
    <source>
        <dbReference type="EMBL" id="MEI5907974.1"/>
    </source>
</evidence>
<feature type="transmembrane region" description="Helical" evidence="1">
    <location>
        <begin position="36"/>
        <end position="54"/>
    </location>
</feature>
<dbReference type="EMBL" id="JBBAXC010000010">
    <property type="protein sequence ID" value="MEI5907974.1"/>
    <property type="molecule type" value="Genomic_DNA"/>
</dbReference>
<accession>A0ABU8HF18</accession>
<sequence>MTNLLLKILFICGIIYGIISLFITVRKKANQEMNQLVISISLVVACTAAFLMTLN</sequence>
<evidence type="ECO:0000313" key="3">
    <source>
        <dbReference type="Proteomes" id="UP001312865"/>
    </source>
</evidence>
<reference evidence="2 3" key="1">
    <citation type="journal article" date="2018" name="J. Microbiol.">
        <title>Bacillus spongiae sp. nov., isolated from sponge of Jeju Island.</title>
        <authorList>
            <person name="Lee G.E."/>
            <person name="Im W.T."/>
            <person name="Park J.S."/>
        </authorList>
    </citation>
    <scope>NUCLEOTIDE SEQUENCE [LARGE SCALE GENOMIC DNA]</scope>
    <source>
        <strain evidence="2 3">135PIL107-10</strain>
    </source>
</reference>
<gene>
    <name evidence="2" type="ORF">WAK64_13005</name>
</gene>
<name>A0ABU8HF18_9BACI</name>
<evidence type="ECO:0000256" key="1">
    <source>
        <dbReference type="SAM" id="Phobius"/>
    </source>
</evidence>
<proteinExistence type="predicted"/>